<feature type="region of interest" description="Disordered" evidence="1">
    <location>
        <begin position="1"/>
        <end position="30"/>
    </location>
</feature>
<evidence type="ECO:0000313" key="2">
    <source>
        <dbReference type="EMBL" id="TMR14402.1"/>
    </source>
</evidence>
<feature type="region of interest" description="Disordered" evidence="1">
    <location>
        <begin position="46"/>
        <end position="68"/>
    </location>
</feature>
<reference evidence="2 3" key="1">
    <citation type="submission" date="2019-05" db="EMBL/GenBank/DDBJ databases">
        <title>Draft genome sequence of Nonomuraea turkmeniaca DSM 43926.</title>
        <authorList>
            <person name="Saricaoglu S."/>
            <person name="Isik K."/>
        </authorList>
    </citation>
    <scope>NUCLEOTIDE SEQUENCE [LARGE SCALE GENOMIC DNA]</scope>
    <source>
        <strain evidence="2 3">DSM 43926</strain>
    </source>
</reference>
<protein>
    <submittedName>
        <fullName evidence="2">Uncharacterized protein</fullName>
    </submittedName>
</protein>
<feature type="compositionally biased region" description="Polar residues" evidence="1">
    <location>
        <begin position="59"/>
        <end position="68"/>
    </location>
</feature>
<dbReference type="Proteomes" id="UP000309128">
    <property type="component" value="Unassembled WGS sequence"/>
</dbReference>
<organism evidence="2 3">
    <name type="scientific">Nonomuraea turkmeniaca</name>
    <dbReference type="NCBI Taxonomy" id="103838"/>
    <lineage>
        <taxon>Bacteria</taxon>
        <taxon>Bacillati</taxon>
        <taxon>Actinomycetota</taxon>
        <taxon>Actinomycetes</taxon>
        <taxon>Streptosporangiales</taxon>
        <taxon>Streptosporangiaceae</taxon>
        <taxon>Nonomuraea</taxon>
    </lineage>
</organism>
<evidence type="ECO:0000256" key="1">
    <source>
        <dbReference type="SAM" id="MobiDB-lite"/>
    </source>
</evidence>
<gene>
    <name evidence="2" type="ORF">ETD86_28710</name>
</gene>
<comment type="caution">
    <text evidence="2">The sequence shown here is derived from an EMBL/GenBank/DDBJ whole genome shotgun (WGS) entry which is preliminary data.</text>
</comment>
<name>A0A5S4FAQ7_9ACTN</name>
<accession>A0A5S4FAQ7</accession>
<dbReference type="AlphaFoldDB" id="A0A5S4FAQ7"/>
<evidence type="ECO:0000313" key="3">
    <source>
        <dbReference type="Proteomes" id="UP000309128"/>
    </source>
</evidence>
<dbReference type="EMBL" id="VCKY01000109">
    <property type="protein sequence ID" value="TMR14402.1"/>
    <property type="molecule type" value="Genomic_DNA"/>
</dbReference>
<dbReference type="RefSeq" id="WP_138669277.1">
    <property type="nucleotide sequence ID" value="NZ_VCKY01000109.1"/>
</dbReference>
<sequence length="68" mass="7102">MSRGRSSFCATGATAPGSAASVTTGQATGQVPSVMRRRETLVERARGLHGPDQPETFHLSVSQARSDS</sequence>
<proteinExistence type="predicted"/>
<feature type="compositionally biased region" description="Low complexity" evidence="1">
    <location>
        <begin position="10"/>
        <end position="25"/>
    </location>
</feature>
<keyword evidence="3" id="KW-1185">Reference proteome</keyword>